<dbReference type="AlphaFoldDB" id="A0AAD6SNQ1"/>
<name>A0AAD6SNQ1_9AGAR</name>
<sequence length="154" mass="17188">GLLSVFCPTAYNTLHNEKRSFLDKKPDLLYPSDSSVFSAATFELGGPHRRSLALGVAHRYLPSAWSVLMALGKFNSRRGGHVILWELGFVVRFPAGSSILLPTGLIHYSFVRVRAGETRYSVLQYTGSGIPRWFRNGQNTDVEFAMKADEEKHA</sequence>
<organism evidence="1 2">
    <name type="scientific">Mycena alexandri</name>
    <dbReference type="NCBI Taxonomy" id="1745969"/>
    <lineage>
        <taxon>Eukaryota</taxon>
        <taxon>Fungi</taxon>
        <taxon>Dikarya</taxon>
        <taxon>Basidiomycota</taxon>
        <taxon>Agaricomycotina</taxon>
        <taxon>Agaricomycetes</taxon>
        <taxon>Agaricomycetidae</taxon>
        <taxon>Agaricales</taxon>
        <taxon>Marasmiineae</taxon>
        <taxon>Mycenaceae</taxon>
        <taxon>Mycena</taxon>
    </lineage>
</organism>
<dbReference type="Proteomes" id="UP001218188">
    <property type="component" value="Unassembled WGS sequence"/>
</dbReference>
<proteinExistence type="predicted"/>
<protein>
    <submittedName>
        <fullName evidence="1">Uncharacterized protein</fullName>
    </submittedName>
</protein>
<evidence type="ECO:0000313" key="2">
    <source>
        <dbReference type="Proteomes" id="UP001218188"/>
    </source>
</evidence>
<reference evidence="1" key="1">
    <citation type="submission" date="2023-03" db="EMBL/GenBank/DDBJ databases">
        <title>Massive genome expansion in bonnet fungi (Mycena s.s.) driven by repeated elements and novel gene families across ecological guilds.</title>
        <authorList>
            <consortium name="Lawrence Berkeley National Laboratory"/>
            <person name="Harder C.B."/>
            <person name="Miyauchi S."/>
            <person name="Viragh M."/>
            <person name="Kuo A."/>
            <person name="Thoen E."/>
            <person name="Andreopoulos B."/>
            <person name="Lu D."/>
            <person name="Skrede I."/>
            <person name="Drula E."/>
            <person name="Henrissat B."/>
            <person name="Morin E."/>
            <person name="Kohler A."/>
            <person name="Barry K."/>
            <person name="LaButti K."/>
            <person name="Morin E."/>
            <person name="Salamov A."/>
            <person name="Lipzen A."/>
            <person name="Mereny Z."/>
            <person name="Hegedus B."/>
            <person name="Baldrian P."/>
            <person name="Stursova M."/>
            <person name="Weitz H."/>
            <person name="Taylor A."/>
            <person name="Grigoriev I.V."/>
            <person name="Nagy L.G."/>
            <person name="Martin F."/>
            <person name="Kauserud H."/>
        </authorList>
    </citation>
    <scope>NUCLEOTIDE SEQUENCE</scope>
    <source>
        <strain evidence="1">CBHHK200</strain>
    </source>
</reference>
<accession>A0AAD6SNQ1</accession>
<keyword evidence="2" id="KW-1185">Reference proteome</keyword>
<dbReference type="EMBL" id="JARJCM010000106">
    <property type="protein sequence ID" value="KAJ7029037.1"/>
    <property type="molecule type" value="Genomic_DNA"/>
</dbReference>
<feature type="non-terminal residue" evidence="1">
    <location>
        <position position="154"/>
    </location>
</feature>
<comment type="caution">
    <text evidence="1">The sequence shown here is derived from an EMBL/GenBank/DDBJ whole genome shotgun (WGS) entry which is preliminary data.</text>
</comment>
<feature type="non-terminal residue" evidence="1">
    <location>
        <position position="1"/>
    </location>
</feature>
<gene>
    <name evidence="1" type="ORF">C8F04DRAFT_923080</name>
</gene>
<evidence type="ECO:0000313" key="1">
    <source>
        <dbReference type="EMBL" id="KAJ7029037.1"/>
    </source>
</evidence>